<dbReference type="GO" id="GO:0004850">
    <property type="term" value="F:uridine phosphorylase activity"/>
    <property type="evidence" value="ECO:0007669"/>
    <property type="project" value="UniProtKB-EC"/>
</dbReference>
<dbReference type="NCBIfam" id="NF004489">
    <property type="entry name" value="PRK05819.1"/>
    <property type="match status" value="1"/>
</dbReference>
<feature type="binding site" description="in other chain" evidence="5">
    <location>
        <begin position="203"/>
        <end position="204"/>
    </location>
    <ligand>
        <name>a purine D-ribonucleoside</name>
        <dbReference type="ChEBI" id="CHEBI:142355"/>
        <note>ligand shared between dimeric partners</note>
    </ligand>
</feature>
<evidence type="ECO:0000256" key="4">
    <source>
        <dbReference type="ARBA" id="ARBA00048447"/>
    </source>
</evidence>
<comment type="catalytic activity">
    <reaction evidence="5">
        <text>a purine 2'-deoxy-D-ribonucleoside + phosphate = a purine nucleobase + 2-deoxy-alpha-D-ribose 1-phosphate</text>
        <dbReference type="Rhea" id="RHEA:36431"/>
        <dbReference type="ChEBI" id="CHEBI:26386"/>
        <dbReference type="ChEBI" id="CHEBI:43474"/>
        <dbReference type="ChEBI" id="CHEBI:57259"/>
        <dbReference type="ChEBI" id="CHEBI:142361"/>
        <dbReference type="EC" id="2.4.2.1"/>
    </reaction>
</comment>
<dbReference type="GO" id="GO:0004731">
    <property type="term" value="F:purine-nucleoside phosphorylase activity"/>
    <property type="evidence" value="ECO:0007669"/>
    <property type="project" value="UniProtKB-UniRule"/>
</dbReference>
<name>A0A931F9G2_9FIRM</name>
<organism evidence="7 8">
    <name type="scientific">Halonatronomonas betaini</name>
    <dbReference type="NCBI Taxonomy" id="2778430"/>
    <lineage>
        <taxon>Bacteria</taxon>
        <taxon>Bacillati</taxon>
        <taxon>Bacillota</taxon>
        <taxon>Clostridia</taxon>
        <taxon>Halanaerobiales</taxon>
        <taxon>Halarsenatibacteraceae</taxon>
        <taxon>Halonatronomonas</taxon>
    </lineage>
</organism>
<feature type="binding site" evidence="5">
    <location>
        <position position="43"/>
    </location>
    <ligand>
        <name>phosphate</name>
        <dbReference type="ChEBI" id="CHEBI:43474"/>
        <note>ligand shared between dimeric partners</note>
    </ligand>
</feature>
<dbReference type="CDD" id="cd09006">
    <property type="entry name" value="PNP_EcPNPI-like"/>
    <property type="match status" value="1"/>
</dbReference>
<feature type="binding site" description="in other chain" evidence="5">
    <location>
        <begin position="87"/>
        <end position="90"/>
    </location>
    <ligand>
        <name>phosphate</name>
        <dbReference type="ChEBI" id="CHEBI:43474"/>
        <note>ligand shared between dimeric partners</note>
    </ligand>
</feature>
<protein>
    <recommendedName>
        <fullName evidence="5">Purine nucleoside phosphorylase DeoD-type</fullName>
        <shortName evidence="5">PNP</shortName>
        <ecNumber evidence="5">2.4.2.1</ecNumber>
    </recommendedName>
</protein>
<evidence type="ECO:0000256" key="5">
    <source>
        <dbReference type="HAMAP-Rule" id="MF_01627"/>
    </source>
</evidence>
<feature type="binding site" evidence="5">
    <location>
        <position position="4"/>
    </location>
    <ligand>
        <name>a purine D-ribonucleoside</name>
        <dbReference type="ChEBI" id="CHEBI:142355"/>
        <note>ligand shared between dimeric partners</note>
    </ligand>
</feature>
<feature type="active site" description="Proton donor" evidence="5">
    <location>
        <position position="204"/>
    </location>
</feature>
<comment type="function">
    <text evidence="5">Catalyzes the reversible phosphorolytic breakdown of the N-glycosidic bond in the beta-(deoxy)ribonucleoside molecules, with the formation of the corresponding free purine bases and pentose-1-phosphate.</text>
</comment>
<dbReference type="InterPro" id="IPR035994">
    <property type="entry name" value="Nucleoside_phosphorylase_sf"/>
</dbReference>
<evidence type="ECO:0000256" key="2">
    <source>
        <dbReference type="ARBA" id="ARBA00022676"/>
    </source>
</evidence>
<comment type="catalytic activity">
    <reaction evidence="4">
        <text>uridine + phosphate = alpha-D-ribose 1-phosphate + uracil</text>
        <dbReference type="Rhea" id="RHEA:24388"/>
        <dbReference type="ChEBI" id="CHEBI:16704"/>
        <dbReference type="ChEBI" id="CHEBI:17568"/>
        <dbReference type="ChEBI" id="CHEBI:43474"/>
        <dbReference type="ChEBI" id="CHEBI:57720"/>
        <dbReference type="EC" id="2.4.2.3"/>
    </reaction>
</comment>
<dbReference type="NCBIfam" id="NF009914">
    <property type="entry name" value="PRK13374.1"/>
    <property type="match status" value="1"/>
</dbReference>
<dbReference type="PANTHER" id="PTHR43691">
    <property type="entry name" value="URIDINE PHOSPHORYLASE"/>
    <property type="match status" value="1"/>
</dbReference>
<dbReference type="InterPro" id="IPR000845">
    <property type="entry name" value="Nucleoside_phosphorylase_d"/>
</dbReference>
<evidence type="ECO:0000259" key="6">
    <source>
        <dbReference type="Pfam" id="PF01048"/>
    </source>
</evidence>
<dbReference type="EMBL" id="JADPIE010000002">
    <property type="protein sequence ID" value="MBF8436424.1"/>
    <property type="molecule type" value="Genomic_DNA"/>
</dbReference>
<keyword evidence="8" id="KW-1185">Reference proteome</keyword>
<dbReference type="AlphaFoldDB" id="A0A931F9G2"/>
<dbReference type="EC" id="2.4.2.1" evidence="5"/>
<dbReference type="SUPFAM" id="SSF53167">
    <property type="entry name" value="Purine and uridine phosphorylases"/>
    <property type="match status" value="1"/>
</dbReference>
<dbReference type="GO" id="GO:0006152">
    <property type="term" value="P:purine nucleoside catabolic process"/>
    <property type="evidence" value="ECO:0007669"/>
    <property type="project" value="TreeGrafter"/>
</dbReference>
<dbReference type="InterPro" id="IPR018016">
    <property type="entry name" value="Nucleoside_phosphorylase_CS"/>
</dbReference>
<evidence type="ECO:0000256" key="3">
    <source>
        <dbReference type="ARBA" id="ARBA00022679"/>
    </source>
</evidence>
<feature type="domain" description="Nucleoside phosphorylase" evidence="6">
    <location>
        <begin position="16"/>
        <end position="226"/>
    </location>
</feature>
<dbReference type="Gene3D" id="3.40.50.1580">
    <property type="entry name" value="Nucleoside phosphorylase domain"/>
    <property type="match status" value="1"/>
</dbReference>
<dbReference type="HAMAP" id="MF_01627">
    <property type="entry name" value="Pur_nucleosid_phosp"/>
    <property type="match status" value="1"/>
</dbReference>
<dbReference type="PANTHER" id="PTHR43691:SF11">
    <property type="entry name" value="FI09636P-RELATED"/>
    <property type="match status" value="1"/>
</dbReference>
<dbReference type="InterPro" id="IPR004402">
    <property type="entry name" value="DeoD-type"/>
</dbReference>
<accession>A0A931F9G2</accession>
<comment type="catalytic activity">
    <reaction evidence="5">
        <text>a purine D-ribonucleoside + phosphate = a purine nucleobase + alpha-D-ribose 1-phosphate</text>
        <dbReference type="Rhea" id="RHEA:19805"/>
        <dbReference type="ChEBI" id="CHEBI:26386"/>
        <dbReference type="ChEBI" id="CHEBI:43474"/>
        <dbReference type="ChEBI" id="CHEBI:57720"/>
        <dbReference type="ChEBI" id="CHEBI:142355"/>
        <dbReference type="EC" id="2.4.2.1"/>
    </reaction>
</comment>
<dbReference type="GO" id="GO:0005829">
    <property type="term" value="C:cytosol"/>
    <property type="evidence" value="ECO:0007669"/>
    <property type="project" value="TreeGrafter"/>
</dbReference>
<keyword evidence="2 5" id="KW-0328">Glycosyltransferase</keyword>
<proteinExistence type="inferred from homology"/>
<dbReference type="RefSeq" id="WP_270453300.1">
    <property type="nucleotide sequence ID" value="NZ_JADPIE010000002.1"/>
</dbReference>
<comment type="similarity">
    <text evidence="1 5">Belongs to the PNP/UDP phosphorylase family.</text>
</comment>
<feature type="binding site" description="in other chain" evidence="5">
    <location>
        <position position="24"/>
    </location>
    <ligand>
        <name>phosphate</name>
        <dbReference type="ChEBI" id="CHEBI:43474"/>
        <note>ligand shared between dimeric partners</note>
    </ligand>
</feature>
<dbReference type="Pfam" id="PF01048">
    <property type="entry name" value="PNP_UDP_1"/>
    <property type="match status" value="1"/>
</dbReference>
<feature type="site" description="Important for catalytic activity" evidence="5">
    <location>
        <position position="217"/>
    </location>
</feature>
<reference evidence="7" key="1">
    <citation type="submission" date="2020-11" db="EMBL/GenBank/DDBJ databases">
        <title>Halonatronomonas betainensis gen. nov., sp. nov. a novel haloalkaliphilic representative of the family Halanaerobiacae capable of betaine degradation.</title>
        <authorList>
            <person name="Boltyanskaya Y."/>
            <person name="Kevbrin V."/>
            <person name="Detkova E."/>
            <person name="Grouzdev D.S."/>
            <person name="Koziaeva V."/>
            <person name="Zhilina T."/>
        </authorList>
    </citation>
    <scope>NUCLEOTIDE SEQUENCE</scope>
    <source>
        <strain evidence="7">Z-7014</strain>
    </source>
</reference>
<gene>
    <name evidence="5 7" type="primary">deoD</name>
    <name evidence="7" type="ORF">I0Q91_04965</name>
</gene>
<dbReference type="Proteomes" id="UP000621436">
    <property type="component" value="Unassembled WGS sequence"/>
</dbReference>
<evidence type="ECO:0000256" key="1">
    <source>
        <dbReference type="ARBA" id="ARBA00010456"/>
    </source>
</evidence>
<dbReference type="NCBIfam" id="TIGR00107">
    <property type="entry name" value="deoD"/>
    <property type="match status" value="1"/>
</dbReference>
<dbReference type="PROSITE" id="PS01232">
    <property type="entry name" value="PNP_UDP_1"/>
    <property type="match status" value="1"/>
</dbReference>
<comment type="subunit">
    <text evidence="5">Homohexamer; trimer of homodimers.</text>
</comment>
<sequence length="232" mass="25835">MTVHIGAKKGDIAETVLLPGDPLRAKYIAENYFDDVECYNEVRGMYGYTGYYKGKRVSAQGSGMGMPSLSIYVNELVQEYGVKKIMRVGSCGAISERVNVRDVILAIGACSNSKMNDIRFDGQSYSPTATYELLQAAYQTAEANGVDVEVGNIYSSDMFYQDDRNWYEVWKEYGVLAVEMETAELYTLAARHNIEALSILTVSDSLVTGEETTSEEREKTFTDMMEIALEIA</sequence>
<evidence type="ECO:0000313" key="7">
    <source>
        <dbReference type="EMBL" id="MBF8436424.1"/>
    </source>
</evidence>
<feature type="binding site" description="in other chain" evidence="5">
    <location>
        <position position="20"/>
    </location>
    <ligand>
        <name>phosphate</name>
        <dbReference type="ChEBI" id="CHEBI:43474"/>
        <note>ligand shared between dimeric partners</note>
    </ligand>
</feature>
<keyword evidence="3 5" id="KW-0808">Transferase</keyword>
<evidence type="ECO:0000313" key="8">
    <source>
        <dbReference type="Proteomes" id="UP000621436"/>
    </source>
</evidence>
<feature type="binding site" description="in other chain" evidence="5">
    <location>
        <begin position="179"/>
        <end position="181"/>
    </location>
    <ligand>
        <name>a purine D-ribonucleoside</name>
        <dbReference type="ChEBI" id="CHEBI:142355"/>
        <note>ligand shared between dimeric partners</note>
    </ligand>
</feature>
<comment type="caution">
    <text evidence="7">The sequence shown here is derived from an EMBL/GenBank/DDBJ whole genome shotgun (WGS) entry which is preliminary data.</text>
</comment>